<dbReference type="Proteomes" id="UP000032740">
    <property type="component" value="Chromosome"/>
</dbReference>
<dbReference type="RefSeq" id="WP_026654042.1">
    <property type="nucleotide sequence ID" value="NC_022538.1"/>
</dbReference>
<gene>
    <name evidence="2" type="ORF">BN85400730</name>
</gene>
<keyword evidence="1" id="KW-0472">Membrane</keyword>
<proteinExistence type="predicted"/>
<keyword evidence="1" id="KW-0812">Transmembrane</keyword>
<name>U4KN99_ALTPJ</name>
<accession>U4KN99</accession>
<dbReference type="AlphaFoldDB" id="U4KN99"/>
<feature type="transmembrane region" description="Helical" evidence="1">
    <location>
        <begin position="41"/>
        <end position="62"/>
    </location>
</feature>
<evidence type="ECO:0000313" key="3">
    <source>
        <dbReference type="Proteomes" id="UP000032740"/>
    </source>
</evidence>
<keyword evidence="3" id="KW-1185">Reference proteome</keyword>
<evidence type="ECO:0000256" key="1">
    <source>
        <dbReference type="SAM" id="Phobius"/>
    </source>
</evidence>
<dbReference type="KEGG" id="apal:BN85400730"/>
<feature type="transmembrane region" description="Helical" evidence="1">
    <location>
        <begin position="6"/>
        <end position="29"/>
    </location>
</feature>
<sequence length="88" mass="9988">MEVYQIVIIFTTFIILSLLTSILIIKMFPKNKSKNINNNNMSLFFTVSMVFACLLGIFVTMSKNNMDLIVTICALLIGYGVIIFKIRS</sequence>
<protein>
    <submittedName>
        <fullName evidence="2">Uncharacterized protein</fullName>
    </submittedName>
</protein>
<evidence type="ECO:0000313" key="2">
    <source>
        <dbReference type="EMBL" id="CCV63650.1"/>
    </source>
</evidence>
<dbReference type="EMBL" id="FO681347">
    <property type="protein sequence ID" value="CCV63650.1"/>
    <property type="molecule type" value="Genomic_DNA"/>
</dbReference>
<organism evidence="2 3">
    <name type="scientific">Alteracholeplasma palmae (strain ATCC 49389 / J233)</name>
    <name type="common">Acholeplasma palmae</name>
    <dbReference type="NCBI Taxonomy" id="1318466"/>
    <lineage>
        <taxon>Bacteria</taxon>
        <taxon>Bacillati</taxon>
        <taxon>Mycoplasmatota</taxon>
        <taxon>Mollicutes</taxon>
        <taxon>Acholeplasmatales</taxon>
        <taxon>Acholeplasmataceae</taxon>
        <taxon>Acholeplasma</taxon>
    </lineage>
</organism>
<dbReference type="STRING" id="1318466.BN85400730"/>
<dbReference type="HOGENOM" id="CLU_2461990_0_0_14"/>
<keyword evidence="1" id="KW-1133">Transmembrane helix</keyword>
<feature type="transmembrane region" description="Helical" evidence="1">
    <location>
        <begin position="68"/>
        <end position="86"/>
    </location>
</feature>
<reference evidence="2 3" key="1">
    <citation type="journal article" date="2013" name="J. Mol. Microbiol. Biotechnol.">
        <title>Analysis of the Complete Genomes of Acholeplasma brassicae , A. palmae and A. laidlawii and Their Comparison to the Obligate Parasites from ' Candidatus Phytoplasma'.</title>
        <authorList>
            <person name="Kube M."/>
            <person name="Siewert C."/>
            <person name="Migdoll A.M."/>
            <person name="Duduk B."/>
            <person name="Holz S."/>
            <person name="Rabus R."/>
            <person name="Seemuller E."/>
            <person name="Mitrovic J."/>
            <person name="Muller I."/>
            <person name="Buttner C."/>
            <person name="Reinhardt R."/>
        </authorList>
    </citation>
    <scope>NUCLEOTIDE SEQUENCE [LARGE SCALE GENOMIC DNA]</scope>
    <source>
        <strain evidence="2 3">J233</strain>
    </source>
</reference>